<gene>
    <name evidence="3" type="ORF">GRI94_00985</name>
    <name evidence="4" type="ORF">GRI94_15075</name>
</gene>
<accession>A0A845AWI7</accession>
<dbReference type="EMBL" id="WTYE01000001">
    <property type="protein sequence ID" value="MXP30391.1"/>
    <property type="molecule type" value="Genomic_DNA"/>
</dbReference>
<organism evidence="4 5">
    <name type="scientific">Parerythrobacter jejuensis</name>
    <dbReference type="NCBI Taxonomy" id="795812"/>
    <lineage>
        <taxon>Bacteria</taxon>
        <taxon>Pseudomonadati</taxon>
        <taxon>Pseudomonadota</taxon>
        <taxon>Alphaproteobacteria</taxon>
        <taxon>Sphingomonadales</taxon>
        <taxon>Erythrobacteraceae</taxon>
        <taxon>Parerythrobacter</taxon>
    </lineage>
</organism>
<evidence type="ECO:0000313" key="4">
    <source>
        <dbReference type="EMBL" id="MXP33151.1"/>
    </source>
</evidence>
<comment type="caution">
    <text evidence="4">The sequence shown here is derived from an EMBL/GenBank/DDBJ whole genome shotgun (WGS) entry which is preliminary data.</text>
</comment>
<evidence type="ECO:0000259" key="2">
    <source>
        <dbReference type="Pfam" id="PF12804"/>
    </source>
</evidence>
<dbReference type="AlphaFoldDB" id="A0A845AWI7"/>
<dbReference type="Proteomes" id="UP000446786">
    <property type="component" value="Unassembled WGS sequence"/>
</dbReference>
<dbReference type="RefSeq" id="WP_160777945.1">
    <property type="nucleotide sequence ID" value="NZ_BAAAZF010000001.1"/>
</dbReference>
<evidence type="ECO:0000256" key="1">
    <source>
        <dbReference type="ARBA" id="ARBA00022842"/>
    </source>
</evidence>
<dbReference type="InterPro" id="IPR029044">
    <property type="entry name" value="Nucleotide-diphossugar_trans"/>
</dbReference>
<evidence type="ECO:0000313" key="5">
    <source>
        <dbReference type="Proteomes" id="UP000446786"/>
    </source>
</evidence>
<dbReference type="OrthoDB" id="7400486at2"/>
<keyword evidence="5" id="KW-1185">Reference proteome</keyword>
<reference evidence="4 5" key="1">
    <citation type="submission" date="2019-12" db="EMBL/GenBank/DDBJ databases">
        <title>Genomic-based taxomic classification of the family Erythrobacteraceae.</title>
        <authorList>
            <person name="Xu L."/>
        </authorList>
    </citation>
    <scope>NUCLEOTIDE SEQUENCE [LARGE SCALE GENOMIC DNA]</scope>
    <source>
        <strain evidence="4 5">JCM 16677</strain>
    </source>
</reference>
<dbReference type="InterPro" id="IPR025877">
    <property type="entry name" value="MobA-like_NTP_Trfase"/>
</dbReference>
<evidence type="ECO:0000313" key="3">
    <source>
        <dbReference type="EMBL" id="MXP30391.1"/>
    </source>
</evidence>
<dbReference type="Pfam" id="PF12804">
    <property type="entry name" value="NTP_transf_3"/>
    <property type="match status" value="1"/>
</dbReference>
<keyword evidence="4" id="KW-0808">Transferase</keyword>
<protein>
    <submittedName>
        <fullName evidence="4">NTP transferase domain-containing protein</fullName>
    </submittedName>
</protein>
<dbReference type="Gene3D" id="3.90.550.10">
    <property type="entry name" value="Spore Coat Polysaccharide Biosynthesis Protein SpsA, Chain A"/>
    <property type="match status" value="1"/>
</dbReference>
<keyword evidence="1" id="KW-0460">Magnesium</keyword>
<feature type="domain" description="MobA-like NTP transferase" evidence="2">
    <location>
        <begin position="7"/>
        <end position="144"/>
    </location>
</feature>
<proteinExistence type="predicted"/>
<dbReference type="GO" id="GO:0016779">
    <property type="term" value="F:nucleotidyltransferase activity"/>
    <property type="evidence" value="ECO:0007669"/>
    <property type="project" value="UniProtKB-ARBA"/>
</dbReference>
<name>A0A845AWI7_9SPHN</name>
<dbReference type="SUPFAM" id="SSF53448">
    <property type="entry name" value="Nucleotide-diphospho-sugar transferases"/>
    <property type="match status" value="1"/>
</dbReference>
<dbReference type="EMBL" id="WTYE01000001">
    <property type="protein sequence ID" value="MXP33151.1"/>
    <property type="molecule type" value="Genomic_DNA"/>
</dbReference>
<sequence>MDTKVTALVLAGRRSGVLDPLAARAGVNQKAVVPINGKPLIEHTLSAVAACDRIGAIRVVAHESAEIEAIPLVASLKAEGRLTFTEAKFNLVDSVASGTEGADFPVLITTADNTLVTPEGYAEFIDKALAVKADAAAALARKEDVQAADPRGQAKFYEFKDGGFSNCNMYWIGNAGALDAAEIFRNGGQFVKFPSRIAKAFGLINLARFYFGIGDRDAIFAKVSKRFGYSIHGITMSNGEYAIDVDNERTYEVSEKLLAKRDAASL</sequence>